<dbReference type="EMBL" id="CP133618">
    <property type="protein sequence ID" value="WMV37695.1"/>
    <property type="molecule type" value="Genomic_DNA"/>
</dbReference>
<reference evidence="1" key="1">
    <citation type="submission" date="2023-08" db="EMBL/GenBank/DDBJ databases">
        <title>A de novo genome assembly of Solanum verrucosum Schlechtendal, a Mexican diploid species geographically isolated from the other diploid A-genome species in potato relatives.</title>
        <authorList>
            <person name="Hosaka K."/>
        </authorList>
    </citation>
    <scope>NUCLEOTIDE SEQUENCE</scope>
    <source>
        <tissue evidence="1">Young leaves</tissue>
    </source>
</reference>
<feature type="non-terminal residue" evidence="1">
    <location>
        <position position="1"/>
    </location>
</feature>
<evidence type="ECO:0000313" key="1">
    <source>
        <dbReference type="EMBL" id="WMV37695.1"/>
    </source>
</evidence>
<dbReference type="Proteomes" id="UP001234989">
    <property type="component" value="Chromosome 7"/>
</dbReference>
<accession>A0AAF0U1T0</accession>
<name>A0AAF0U1T0_SOLVR</name>
<evidence type="ECO:0000313" key="2">
    <source>
        <dbReference type="Proteomes" id="UP001234989"/>
    </source>
</evidence>
<organism evidence="1 2">
    <name type="scientific">Solanum verrucosum</name>
    <dbReference type="NCBI Taxonomy" id="315347"/>
    <lineage>
        <taxon>Eukaryota</taxon>
        <taxon>Viridiplantae</taxon>
        <taxon>Streptophyta</taxon>
        <taxon>Embryophyta</taxon>
        <taxon>Tracheophyta</taxon>
        <taxon>Spermatophyta</taxon>
        <taxon>Magnoliopsida</taxon>
        <taxon>eudicotyledons</taxon>
        <taxon>Gunneridae</taxon>
        <taxon>Pentapetalae</taxon>
        <taxon>asterids</taxon>
        <taxon>lamiids</taxon>
        <taxon>Solanales</taxon>
        <taxon>Solanaceae</taxon>
        <taxon>Solanoideae</taxon>
        <taxon>Solaneae</taxon>
        <taxon>Solanum</taxon>
    </lineage>
</organism>
<sequence length="68" mass="8008">SFGKVTRNCRLTQRFALWCSSLPSFTSLHHHRDLYHWASLYCFTKLFSEMPTDSFVAFFILLLQGIAY</sequence>
<dbReference type="AlphaFoldDB" id="A0AAF0U1T0"/>
<gene>
    <name evidence="1" type="ORF">MTR67_031080</name>
</gene>
<proteinExistence type="predicted"/>
<keyword evidence="2" id="KW-1185">Reference proteome</keyword>
<protein>
    <submittedName>
        <fullName evidence="1">Uncharacterized protein</fullName>
    </submittedName>
</protein>